<evidence type="ECO:0000313" key="4">
    <source>
        <dbReference type="EMBL" id="KAJ4459486.1"/>
    </source>
</evidence>
<protein>
    <recommendedName>
        <fullName evidence="6">Response regulatory domain-containing protein</fullName>
    </recommendedName>
</protein>
<evidence type="ECO:0008006" key="6">
    <source>
        <dbReference type="Google" id="ProtNLM"/>
    </source>
</evidence>
<dbReference type="PANTHER" id="PTHR45339">
    <property type="entry name" value="HYBRID SIGNAL TRANSDUCTION HISTIDINE KINASE J"/>
    <property type="match status" value="1"/>
</dbReference>
<evidence type="ECO:0000256" key="2">
    <source>
        <dbReference type="ARBA" id="ARBA00023012"/>
    </source>
</evidence>
<keyword evidence="5" id="KW-1185">Reference proteome</keyword>
<organism evidence="4 5">
    <name type="scientific">Paratrimastix pyriformis</name>
    <dbReference type="NCBI Taxonomy" id="342808"/>
    <lineage>
        <taxon>Eukaryota</taxon>
        <taxon>Metamonada</taxon>
        <taxon>Preaxostyla</taxon>
        <taxon>Paratrimastigidae</taxon>
        <taxon>Paratrimastix</taxon>
    </lineage>
</organism>
<feature type="compositionally biased region" description="Low complexity" evidence="3">
    <location>
        <begin position="175"/>
        <end position="201"/>
    </location>
</feature>
<dbReference type="EMBL" id="JAPMOS010000019">
    <property type="protein sequence ID" value="KAJ4459486.1"/>
    <property type="molecule type" value="Genomic_DNA"/>
</dbReference>
<keyword evidence="1" id="KW-0597">Phosphoprotein</keyword>
<keyword evidence="2" id="KW-0902">Two-component regulatory system</keyword>
<dbReference type="Gene3D" id="3.40.50.2300">
    <property type="match status" value="1"/>
</dbReference>
<dbReference type="SUPFAM" id="SSF52172">
    <property type="entry name" value="CheY-like"/>
    <property type="match status" value="1"/>
</dbReference>
<evidence type="ECO:0000256" key="1">
    <source>
        <dbReference type="ARBA" id="ARBA00022553"/>
    </source>
</evidence>
<proteinExistence type="predicted"/>
<dbReference type="PANTHER" id="PTHR45339:SF1">
    <property type="entry name" value="HYBRID SIGNAL TRANSDUCTION HISTIDINE KINASE J"/>
    <property type="match status" value="1"/>
</dbReference>
<sequence length="403" mass="41515">MGKEPSSLEQSAVTEKLPLRLVLPEECLNAGENNISSASAYVRAADGIKIGVRNLVDSFSFLGSASSPRSSAPPPPCSDPMINPRCLMHIRQFQMNPGAFAPDSPCLGDPSRSACFLKWKSDSKEGHQPPELEDLLPDINAALQGLRPNDLPPSPQPPPEEHKMPAPPRRSAIQPATPTTPETPALGGLQASPSSLSSGASEDGEMPRLNGLEATAYIRALEAAPSSTPALLRAACRTATSRSATVPLSSALAGCAMPPPPADLGAAPSAPAEAEAQAAASLTAQCCMRECGGDCGCAEAMTMLWKGAPCAPRTPVIACSSAADRAECIKVGMDDYLPKPFTVYELASILGKHRPTALAAAAAAAAAAAGISTAAPFFAQARRGAGLSGSWARDECAPHPIKI</sequence>
<comment type="caution">
    <text evidence="4">The sequence shown here is derived from an EMBL/GenBank/DDBJ whole genome shotgun (WGS) entry which is preliminary data.</text>
</comment>
<reference evidence="4" key="1">
    <citation type="journal article" date="2022" name="bioRxiv">
        <title>Genomics of Preaxostyla Flagellates Illuminates Evolutionary Transitions and the Path Towards Mitochondrial Loss.</title>
        <authorList>
            <person name="Novak L.V.F."/>
            <person name="Treitli S.C."/>
            <person name="Pyrih J."/>
            <person name="Halakuc P."/>
            <person name="Pipaliya S.V."/>
            <person name="Vacek V."/>
            <person name="Brzon O."/>
            <person name="Soukal P."/>
            <person name="Eme L."/>
            <person name="Dacks J.B."/>
            <person name="Karnkowska A."/>
            <person name="Elias M."/>
            <person name="Hampl V."/>
        </authorList>
    </citation>
    <scope>NUCLEOTIDE SEQUENCE</scope>
    <source>
        <strain evidence="4">RCP-MX</strain>
    </source>
</reference>
<evidence type="ECO:0000313" key="5">
    <source>
        <dbReference type="Proteomes" id="UP001141327"/>
    </source>
</evidence>
<accession>A0ABQ8ULZ3</accession>
<dbReference type="Proteomes" id="UP001141327">
    <property type="component" value="Unassembled WGS sequence"/>
</dbReference>
<dbReference type="InterPro" id="IPR011006">
    <property type="entry name" value="CheY-like_superfamily"/>
</dbReference>
<feature type="region of interest" description="Disordered" evidence="3">
    <location>
        <begin position="144"/>
        <end position="207"/>
    </location>
</feature>
<gene>
    <name evidence="4" type="ORF">PAPYR_4536</name>
</gene>
<evidence type="ECO:0000256" key="3">
    <source>
        <dbReference type="SAM" id="MobiDB-lite"/>
    </source>
</evidence>
<name>A0ABQ8ULZ3_9EUKA</name>